<dbReference type="InterPro" id="IPR011051">
    <property type="entry name" value="RmlC_Cupin_sf"/>
</dbReference>
<evidence type="ECO:0000256" key="4">
    <source>
        <dbReference type="ARBA" id="ARBA00019595"/>
    </source>
</evidence>
<comment type="caution">
    <text evidence="8">The sequence shown here is derived from an EMBL/GenBank/DDBJ whole genome shotgun (WGS) entry which is preliminary data.</text>
</comment>
<evidence type="ECO:0000256" key="6">
    <source>
        <dbReference type="PIRSR" id="PIRSR600888-3"/>
    </source>
</evidence>
<dbReference type="PANTHER" id="PTHR21047">
    <property type="entry name" value="DTDP-6-DEOXY-D-GLUCOSE-3,5 EPIMERASE"/>
    <property type="match status" value="1"/>
</dbReference>
<evidence type="ECO:0000256" key="7">
    <source>
        <dbReference type="RuleBase" id="RU364069"/>
    </source>
</evidence>
<dbReference type="NCBIfam" id="TIGR01221">
    <property type="entry name" value="rmlC"/>
    <property type="match status" value="1"/>
</dbReference>
<protein>
    <recommendedName>
        <fullName evidence="4 7">dTDP-4-dehydrorhamnose 3,5-epimerase</fullName>
        <ecNumber evidence="3 7">5.1.3.13</ecNumber>
    </recommendedName>
    <alternativeName>
        <fullName evidence="7">Thymidine diphospho-4-keto-rhamnose 3,5-epimerase</fullName>
    </alternativeName>
</protein>
<dbReference type="Pfam" id="PF00908">
    <property type="entry name" value="dTDP_sugar_isom"/>
    <property type="match status" value="1"/>
</dbReference>
<feature type="site" description="Participates in a stacking interaction with the thymidine ring of dTDP-4-oxo-6-deoxyglucose" evidence="6">
    <location>
        <position position="137"/>
    </location>
</feature>
<evidence type="ECO:0000256" key="3">
    <source>
        <dbReference type="ARBA" id="ARBA00012098"/>
    </source>
</evidence>
<comment type="function">
    <text evidence="2 7">Catalyzes the epimerization of the C3' and C5'positions of dTDP-6-deoxy-D-xylo-4-hexulose, forming dTDP-6-deoxy-L-lyxo-4-hexulose.</text>
</comment>
<proteinExistence type="inferred from homology"/>
<dbReference type="GO" id="GO:0005829">
    <property type="term" value="C:cytosol"/>
    <property type="evidence" value="ECO:0007669"/>
    <property type="project" value="TreeGrafter"/>
</dbReference>
<gene>
    <name evidence="8" type="primary">rfbC_1</name>
    <name evidence="8" type="ORF">AAE02nite_02420</name>
</gene>
<dbReference type="EC" id="5.1.3.13" evidence="3 7"/>
<dbReference type="InterPro" id="IPR014710">
    <property type="entry name" value="RmlC-like_jellyroll"/>
</dbReference>
<sequence>MEFKRFAIEGLVEIIPRKFGDARGFFLESYSYKVFAAAGIEVTFVQDNQSLSQKGVLRGLHFQRPPHAQGKLVRVTSGSALDVVVDIRKDSPTYGQHQTCLLNTEQHNMFYVPPGFAHGFVALEDNTTFLYKCTDYYYPTSEGGIMWNDPALNIDWNIQEPLVSAKDAVLPKFADFDSPF</sequence>
<comment type="subunit">
    <text evidence="7">Homodimer.</text>
</comment>
<evidence type="ECO:0000256" key="2">
    <source>
        <dbReference type="ARBA" id="ARBA00001997"/>
    </source>
</evidence>
<organism evidence="8 9">
    <name type="scientific">Adhaeribacter aerolatus</name>
    <dbReference type="NCBI Taxonomy" id="670289"/>
    <lineage>
        <taxon>Bacteria</taxon>
        <taxon>Pseudomonadati</taxon>
        <taxon>Bacteroidota</taxon>
        <taxon>Cytophagia</taxon>
        <taxon>Cytophagales</taxon>
        <taxon>Hymenobacteraceae</taxon>
        <taxon>Adhaeribacter</taxon>
    </lineage>
</organism>
<dbReference type="AlphaFoldDB" id="A0A512AS89"/>
<dbReference type="EMBL" id="BJYS01000001">
    <property type="protein sequence ID" value="GEO02578.1"/>
    <property type="molecule type" value="Genomic_DNA"/>
</dbReference>
<feature type="active site" description="Proton acceptor" evidence="5">
    <location>
        <position position="61"/>
    </location>
</feature>
<dbReference type="GO" id="GO:0019305">
    <property type="term" value="P:dTDP-rhamnose biosynthetic process"/>
    <property type="evidence" value="ECO:0007669"/>
    <property type="project" value="UniProtKB-UniRule"/>
</dbReference>
<dbReference type="Proteomes" id="UP000321532">
    <property type="component" value="Unassembled WGS sequence"/>
</dbReference>
<keyword evidence="7" id="KW-0413">Isomerase</keyword>
<dbReference type="SUPFAM" id="SSF51182">
    <property type="entry name" value="RmlC-like cupins"/>
    <property type="match status" value="1"/>
</dbReference>
<dbReference type="UniPathway" id="UPA00124"/>
<evidence type="ECO:0000256" key="1">
    <source>
        <dbReference type="ARBA" id="ARBA00001298"/>
    </source>
</evidence>
<dbReference type="GO" id="GO:0008830">
    <property type="term" value="F:dTDP-4-dehydrorhamnose 3,5-epimerase activity"/>
    <property type="evidence" value="ECO:0007669"/>
    <property type="project" value="UniProtKB-UniRule"/>
</dbReference>
<keyword evidence="9" id="KW-1185">Reference proteome</keyword>
<dbReference type="CDD" id="cd00438">
    <property type="entry name" value="cupin_RmlC"/>
    <property type="match status" value="1"/>
</dbReference>
<dbReference type="InterPro" id="IPR000888">
    <property type="entry name" value="RmlC-like"/>
</dbReference>
<evidence type="ECO:0000313" key="9">
    <source>
        <dbReference type="Proteomes" id="UP000321532"/>
    </source>
</evidence>
<comment type="catalytic activity">
    <reaction evidence="1 7">
        <text>dTDP-4-dehydro-6-deoxy-alpha-D-glucose = dTDP-4-dehydro-beta-L-rhamnose</text>
        <dbReference type="Rhea" id="RHEA:16969"/>
        <dbReference type="ChEBI" id="CHEBI:57649"/>
        <dbReference type="ChEBI" id="CHEBI:62830"/>
        <dbReference type="EC" id="5.1.3.13"/>
    </reaction>
</comment>
<feature type="active site" description="Proton donor" evidence="5">
    <location>
        <position position="131"/>
    </location>
</feature>
<dbReference type="OrthoDB" id="9800680at2"/>
<dbReference type="RefSeq" id="WP_146894614.1">
    <property type="nucleotide sequence ID" value="NZ_BJYS01000001.1"/>
</dbReference>
<reference evidence="8 9" key="1">
    <citation type="submission" date="2019-07" db="EMBL/GenBank/DDBJ databases">
        <title>Whole genome shotgun sequence of Adhaeribacter aerolatus NBRC 106133.</title>
        <authorList>
            <person name="Hosoyama A."/>
            <person name="Uohara A."/>
            <person name="Ohji S."/>
            <person name="Ichikawa N."/>
        </authorList>
    </citation>
    <scope>NUCLEOTIDE SEQUENCE [LARGE SCALE GENOMIC DNA]</scope>
    <source>
        <strain evidence="8 9">NBRC 106133</strain>
    </source>
</reference>
<evidence type="ECO:0000313" key="8">
    <source>
        <dbReference type="EMBL" id="GEO02578.1"/>
    </source>
</evidence>
<dbReference type="Gene3D" id="2.60.120.10">
    <property type="entry name" value="Jelly Rolls"/>
    <property type="match status" value="1"/>
</dbReference>
<comment type="similarity">
    <text evidence="7">Belongs to the dTDP-4-dehydrorhamnose 3,5-epimerase family.</text>
</comment>
<evidence type="ECO:0000256" key="5">
    <source>
        <dbReference type="PIRSR" id="PIRSR600888-1"/>
    </source>
</evidence>
<dbReference type="GO" id="GO:0000271">
    <property type="term" value="P:polysaccharide biosynthetic process"/>
    <property type="evidence" value="ECO:0007669"/>
    <property type="project" value="TreeGrafter"/>
</dbReference>
<name>A0A512AS89_9BACT</name>
<comment type="pathway">
    <text evidence="7">Carbohydrate biosynthesis; dTDP-L-rhamnose biosynthesis.</text>
</comment>
<dbReference type="PANTHER" id="PTHR21047:SF2">
    <property type="entry name" value="THYMIDINE DIPHOSPHO-4-KETO-RHAMNOSE 3,5-EPIMERASE"/>
    <property type="match status" value="1"/>
</dbReference>
<accession>A0A512AS89</accession>